<dbReference type="PROSITE" id="PS50977">
    <property type="entry name" value="HTH_TETR_2"/>
    <property type="match status" value="1"/>
</dbReference>
<feature type="DNA-binding region" description="H-T-H motif" evidence="4">
    <location>
        <begin position="39"/>
        <end position="58"/>
    </location>
</feature>
<keyword evidence="3" id="KW-0804">Transcription</keyword>
<evidence type="ECO:0000313" key="7">
    <source>
        <dbReference type="Proteomes" id="UP000675781"/>
    </source>
</evidence>
<accession>A0A941EU47</accession>
<evidence type="ECO:0000256" key="3">
    <source>
        <dbReference type="ARBA" id="ARBA00023163"/>
    </source>
</evidence>
<comment type="caution">
    <text evidence="6">The sequence shown here is derived from an EMBL/GenBank/DDBJ whole genome shotgun (WGS) entry which is preliminary data.</text>
</comment>
<feature type="domain" description="HTH tetR-type" evidence="5">
    <location>
        <begin position="16"/>
        <end position="76"/>
    </location>
</feature>
<dbReference type="PROSITE" id="PS01081">
    <property type="entry name" value="HTH_TETR_1"/>
    <property type="match status" value="1"/>
</dbReference>
<dbReference type="GO" id="GO:0003700">
    <property type="term" value="F:DNA-binding transcription factor activity"/>
    <property type="evidence" value="ECO:0007669"/>
    <property type="project" value="TreeGrafter"/>
</dbReference>
<keyword evidence="7" id="KW-1185">Reference proteome</keyword>
<dbReference type="PANTHER" id="PTHR30055">
    <property type="entry name" value="HTH-TYPE TRANSCRIPTIONAL REGULATOR RUTR"/>
    <property type="match status" value="1"/>
</dbReference>
<dbReference type="InterPro" id="IPR001647">
    <property type="entry name" value="HTH_TetR"/>
</dbReference>
<name>A0A941EU47_9ACTN</name>
<dbReference type="RefSeq" id="WP_212532603.1">
    <property type="nucleotide sequence ID" value="NZ_JAGSOG010000261.1"/>
</dbReference>
<dbReference type="EMBL" id="JAGSOG010000261">
    <property type="protein sequence ID" value="MBR7838142.1"/>
    <property type="molecule type" value="Genomic_DNA"/>
</dbReference>
<dbReference type="Gene3D" id="1.10.357.10">
    <property type="entry name" value="Tetracycline Repressor, domain 2"/>
    <property type="match status" value="1"/>
</dbReference>
<keyword evidence="1" id="KW-0805">Transcription regulation</keyword>
<dbReference type="GO" id="GO:0000976">
    <property type="term" value="F:transcription cis-regulatory region binding"/>
    <property type="evidence" value="ECO:0007669"/>
    <property type="project" value="TreeGrafter"/>
</dbReference>
<protein>
    <submittedName>
        <fullName evidence="6">TetR/AcrR family transcriptional regulator</fullName>
    </submittedName>
</protein>
<evidence type="ECO:0000313" key="6">
    <source>
        <dbReference type="EMBL" id="MBR7838142.1"/>
    </source>
</evidence>
<evidence type="ECO:0000256" key="2">
    <source>
        <dbReference type="ARBA" id="ARBA00023125"/>
    </source>
</evidence>
<dbReference type="Proteomes" id="UP000675781">
    <property type="component" value="Unassembled WGS sequence"/>
</dbReference>
<proteinExistence type="predicted"/>
<organism evidence="6 7">
    <name type="scientific">Actinospica durhamensis</name>
    <dbReference type="NCBI Taxonomy" id="1508375"/>
    <lineage>
        <taxon>Bacteria</taxon>
        <taxon>Bacillati</taxon>
        <taxon>Actinomycetota</taxon>
        <taxon>Actinomycetes</taxon>
        <taxon>Catenulisporales</taxon>
        <taxon>Actinospicaceae</taxon>
        <taxon>Actinospica</taxon>
    </lineage>
</organism>
<dbReference type="InterPro" id="IPR009057">
    <property type="entry name" value="Homeodomain-like_sf"/>
</dbReference>
<sequence length="192" mass="21432">MAPPVKAVSSRAVQAEQTRVAILETAERLFAERGYDATSLQMIADEMGLTKAAVYYHFRAKIDILHAAMQPGLRRIEELLEQAAVMRGRRARIEHLVAGTVDFLVLNRHYAVMAAGDPASKQHTLDEDAQTTVLRRRTLALCFGDQPRPEERLAFRAALALTEALPDLVDLSDEELRTALQTTMLRILRVPS</sequence>
<keyword evidence="2 4" id="KW-0238">DNA-binding</keyword>
<evidence type="ECO:0000256" key="4">
    <source>
        <dbReference type="PROSITE-ProRule" id="PRU00335"/>
    </source>
</evidence>
<dbReference type="PRINTS" id="PR00455">
    <property type="entry name" value="HTHTETR"/>
</dbReference>
<gene>
    <name evidence="6" type="ORF">KDL01_33025</name>
</gene>
<dbReference type="SUPFAM" id="SSF46689">
    <property type="entry name" value="Homeodomain-like"/>
    <property type="match status" value="1"/>
</dbReference>
<dbReference type="InterPro" id="IPR023772">
    <property type="entry name" value="DNA-bd_HTH_TetR-type_CS"/>
</dbReference>
<evidence type="ECO:0000259" key="5">
    <source>
        <dbReference type="PROSITE" id="PS50977"/>
    </source>
</evidence>
<dbReference type="InterPro" id="IPR050109">
    <property type="entry name" value="HTH-type_TetR-like_transc_reg"/>
</dbReference>
<dbReference type="PANTHER" id="PTHR30055:SF234">
    <property type="entry name" value="HTH-TYPE TRANSCRIPTIONAL REGULATOR BETI"/>
    <property type="match status" value="1"/>
</dbReference>
<reference evidence="6" key="1">
    <citation type="submission" date="2021-04" db="EMBL/GenBank/DDBJ databases">
        <title>Genome based classification of Actinospica acidithermotolerans sp. nov., an actinobacterium isolated from an Indonesian hot spring.</title>
        <authorList>
            <person name="Kusuma A.B."/>
            <person name="Putra K.E."/>
            <person name="Nafisah S."/>
            <person name="Loh J."/>
            <person name="Nouioui I."/>
            <person name="Goodfellow M."/>
        </authorList>
    </citation>
    <scope>NUCLEOTIDE SEQUENCE</scope>
    <source>
        <strain evidence="6">CSCA 57</strain>
    </source>
</reference>
<dbReference type="Pfam" id="PF00440">
    <property type="entry name" value="TetR_N"/>
    <property type="match status" value="1"/>
</dbReference>
<dbReference type="AlphaFoldDB" id="A0A941EU47"/>
<evidence type="ECO:0000256" key="1">
    <source>
        <dbReference type="ARBA" id="ARBA00023015"/>
    </source>
</evidence>